<gene>
    <name evidence="2" type="ORF">F7725_006929</name>
</gene>
<protein>
    <submittedName>
        <fullName evidence="2">Uncharacterized protein</fullName>
    </submittedName>
</protein>
<sequence length="85" mass="9521">MHFSSKPIRTPVEKQQGLQTHTHTHTQVLHSSKWRCTLDTPNPLTSPPPVPLSPPPHVLISSLPHSQTSAGCTRQREKTRNKTET</sequence>
<evidence type="ECO:0000313" key="3">
    <source>
        <dbReference type="Proteomes" id="UP000518266"/>
    </source>
</evidence>
<comment type="caution">
    <text evidence="2">The sequence shown here is derived from an EMBL/GenBank/DDBJ whole genome shotgun (WGS) entry which is preliminary data.</text>
</comment>
<organism evidence="2 3">
    <name type="scientific">Dissostichus mawsoni</name>
    <name type="common">Antarctic cod</name>
    <dbReference type="NCBI Taxonomy" id="36200"/>
    <lineage>
        <taxon>Eukaryota</taxon>
        <taxon>Metazoa</taxon>
        <taxon>Chordata</taxon>
        <taxon>Craniata</taxon>
        <taxon>Vertebrata</taxon>
        <taxon>Euteleostomi</taxon>
        <taxon>Actinopterygii</taxon>
        <taxon>Neopterygii</taxon>
        <taxon>Teleostei</taxon>
        <taxon>Neoteleostei</taxon>
        <taxon>Acanthomorphata</taxon>
        <taxon>Eupercaria</taxon>
        <taxon>Perciformes</taxon>
        <taxon>Notothenioidei</taxon>
        <taxon>Nototheniidae</taxon>
        <taxon>Dissostichus</taxon>
    </lineage>
</organism>
<name>A0A7J5XWX9_DISMA</name>
<reference evidence="2 3" key="1">
    <citation type="submission" date="2020-03" db="EMBL/GenBank/DDBJ databases">
        <title>Dissostichus mawsoni Genome sequencing and assembly.</title>
        <authorList>
            <person name="Park H."/>
        </authorList>
    </citation>
    <scope>NUCLEOTIDE SEQUENCE [LARGE SCALE GENOMIC DNA]</scope>
    <source>
        <strain evidence="2">DM0001</strain>
        <tissue evidence="2">Muscle</tissue>
    </source>
</reference>
<evidence type="ECO:0000313" key="2">
    <source>
        <dbReference type="EMBL" id="KAF3841067.1"/>
    </source>
</evidence>
<accession>A0A7J5XWX9</accession>
<proteinExistence type="predicted"/>
<evidence type="ECO:0000256" key="1">
    <source>
        <dbReference type="SAM" id="MobiDB-lite"/>
    </source>
</evidence>
<feature type="compositionally biased region" description="Low complexity" evidence="1">
    <location>
        <begin position="15"/>
        <end position="30"/>
    </location>
</feature>
<feature type="compositionally biased region" description="Pro residues" evidence="1">
    <location>
        <begin position="44"/>
        <end position="57"/>
    </location>
</feature>
<dbReference type="EMBL" id="JAAKFY010000020">
    <property type="protein sequence ID" value="KAF3841067.1"/>
    <property type="molecule type" value="Genomic_DNA"/>
</dbReference>
<dbReference type="Proteomes" id="UP000518266">
    <property type="component" value="Unassembled WGS sequence"/>
</dbReference>
<keyword evidence="3" id="KW-1185">Reference proteome</keyword>
<feature type="compositionally biased region" description="Basic and acidic residues" evidence="1">
    <location>
        <begin position="74"/>
        <end position="85"/>
    </location>
</feature>
<feature type="region of interest" description="Disordered" evidence="1">
    <location>
        <begin position="1"/>
        <end position="85"/>
    </location>
</feature>
<dbReference type="AlphaFoldDB" id="A0A7J5XWX9"/>